<feature type="transmembrane region" description="Helical" evidence="8">
    <location>
        <begin position="257"/>
        <end position="280"/>
    </location>
</feature>
<dbReference type="GO" id="GO:0005886">
    <property type="term" value="C:plasma membrane"/>
    <property type="evidence" value="ECO:0007669"/>
    <property type="project" value="UniProtKB-SubCell"/>
</dbReference>
<evidence type="ECO:0000256" key="2">
    <source>
        <dbReference type="ARBA" id="ARBA00007069"/>
    </source>
</evidence>
<comment type="similarity">
    <text evidence="2">Belongs to the binding-protein-dependent transport system permease family. CysTW subfamily.</text>
</comment>
<dbReference type="InterPro" id="IPR035906">
    <property type="entry name" value="MetI-like_sf"/>
</dbReference>
<organism evidence="10 11">
    <name type="scientific">Lentibacter algarum</name>
    <dbReference type="NCBI Taxonomy" id="576131"/>
    <lineage>
        <taxon>Bacteria</taxon>
        <taxon>Pseudomonadati</taxon>
        <taxon>Pseudomonadota</taxon>
        <taxon>Alphaproteobacteria</taxon>
        <taxon>Rhodobacterales</taxon>
        <taxon>Roseobacteraceae</taxon>
        <taxon>Lentibacter</taxon>
    </lineage>
</organism>
<dbReference type="SUPFAM" id="SSF161098">
    <property type="entry name" value="MetI-like"/>
    <property type="match status" value="1"/>
</dbReference>
<evidence type="ECO:0000259" key="9">
    <source>
        <dbReference type="PROSITE" id="PS50928"/>
    </source>
</evidence>
<evidence type="ECO:0000256" key="7">
    <source>
        <dbReference type="ARBA" id="ARBA00023136"/>
    </source>
</evidence>
<dbReference type="GO" id="GO:0055085">
    <property type="term" value="P:transmembrane transport"/>
    <property type="evidence" value="ECO:0007669"/>
    <property type="project" value="InterPro"/>
</dbReference>
<evidence type="ECO:0000256" key="3">
    <source>
        <dbReference type="ARBA" id="ARBA00022448"/>
    </source>
</evidence>
<evidence type="ECO:0000256" key="1">
    <source>
        <dbReference type="ARBA" id="ARBA00004651"/>
    </source>
</evidence>
<dbReference type="Gene3D" id="1.10.3720.10">
    <property type="entry name" value="MetI-like"/>
    <property type="match status" value="1"/>
</dbReference>
<evidence type="ECO:0000256" key="5">
    <source>
        <dbReference type="ARBA" id="ARBA00022692"/>
    </source>
</evidence>
<dbReference type="GeneID" id="78125820"/>
<reference evidence="10 11" key="1">
    <citation type="submission" date="2016-10" db="EMBL/GenBank/DDBJ databases">
        <authorList>
            <person name="de Groot N.N."/>
        </authorList>
    </citation>
    <scope>NUCLEOTIDE SEQUENCE [LARGE SCALE GENOMIC DNA]</scope>
    <source>
        <strain evidence="10 11">DSM 24677</strain>
    </source>
</reference>
<keyword evidence="4" id="KW-1003">Cell membrane</keyword>
<sequence length="287" mass="32257">MSSNPEQRPNLYALTWRLPIIFWQLIFFVGPVLFMVAMSFFLVKNYRMTEAFEFVNWSRMLTRGFFWDSYWYTIGIATLSTVCAMCIAFPAAFALAFRASESTRRWAIFLLIIPFFTSYLVRTFSWFVILSESGVVNAMLGYVGLGPYTMLNTNFGTLVGYMTLTLPLVVILQTVTMANIDKNLIEAARNLGCSPLRTIWQVIIPLSKTGLIIAAIFCFILSFGDFVAPFYLGGSQEPTLPILILDTTKSGQQWPRAAVVAIMMMVTLFAIAFTGIALAYRKGKGAK</sequence>
<feature type="domain" description="ABC transmembrane type-1" evidence="9">
    <location>
        <begin position="70"/>
        <end position="275"/>
    </location>
</feature>
<dbReference type="CDD" id="cd06261">
    <property type="entry name" value="TM_PBP2"/>
    <property type="match status" value="1"/>
</dbReference>
<keyword evidence="5 8" id="KW-0812">Transmembrane</keyword>
<name>A0A1H3N6U2_9RHOB</name>
<dbReference type="Proteomes" id="UP000199026">
    <property type="component" value="Unassembled WGS sequence"/>
</dbReference>
<comment type="subcellular location">
    <subcellularLocation>
        <location evidence="1 8">Cell membrane</location>
        <topology evidence="1 8">Multi-pass membrane protein</topology>
    </subcellularLocation>
</comment>
<feature type="transmembrane region" description="Helical" evidence="8">
    <location>
        <begin position="211"/>
        <end position="232"/>
    </location>
</feature>
<feature type="transmembrane region" description="Helical" evidence="8">
    <location>
        <begin position="21"/>
        <end position="43"/>
    </location>
</feature>
<dbReference type="STRING" id="576131.SAMN05444486_10544"/>
<feature type="transmembrane region" description="Helical" evidence="8">
    <location>
        <begin position="70"/>
        <end position="96"/>
    </location>
</feature>
<keyword evidence="7 8" id="KW-0472">Membrane</keyword>
<dbReference type="PROSITE" id="PS50928">
    <property type="entry name" value="ABC_TM1"/>
    <property type="match status" value="1"/>
</dbReference>
<proteinExistence type="inferred from homology"/>
<dbReference type="InterPro" id="IPR000515">
    <property type="entry name" value="MetI-like"/>
</dbReference>
<dbReference type="RefSeq" id="WP_009808109.1">
    <property type="nucleotide sequence ID" value="NZ_CANLAN010000012.1"/>
</dbReference>
<feature type="transmembrane region" description="Helical" evidence="8">
    <location>
        <begin position="158"/>
        <end position="180"/>
    </location>
</feature>
<gene>
    <name evidence="10" type="ORF">SAMN05444486_10544</name>
</gene>
<keyword evidence="6 8" id="KW-1133">Transmembrane helix</keyword>
<evidence type="ECO:0000313" key="11">
    <source>
        <dbReference type="Proteomes" id="UP000199026"/>
    </source>
</evidence>
<protein>
    <submittedName>
        <fullName evidence="10">Spermidine/putrescine transport system permease protein</fullName>
    </submittedName>
</protein>
<dbReference type="EMBL" id="FNPR01000005">
    <property type="protein sequence ID" value="SDY84592.1"/>
    <property type="molecule type" value="Genomic_DNA"/>
</dbReference>
<dbReference type="PANTHER" id="PTHR42929:SF1">
    <property type="entry name" value="INNER MEMBRANE ABC TRANSPORTER PERMEASE PROTEIN YDCU-RELATED"/>
    <property type="match status" value="1"/>
</dbReference>
<accession>A0A1H3N6U2</accession>
<evidence type="ECO:0000313" key="10">
    <source>
        <dbReference type="EMBL" id="SDY84592.1"/>
    </source>
</evidence>
<evidence type="ECO:0000256" key="8">
    <source>
        <dbReference type="RuleBase" id="RU363032"/>
    </source>
</evidence>
<dbReference type="AlphaFoldDB" id="A0A1H3N6U2"/>
<dbReference type="OrthoDB" id="9807047at2"/>
<evidence type="ECO:0000256" key="4">
    <source>
        <dbReference type="ARBA" id="ARBA00022475"/>
    </source>
</evidence>
<dbReference type="PANTHER" id="PTHR42929">
    <property type="entry name" value="INNER MEMBRANE ABC TRANSPORTER PERMEASE PROTEIN YDCU-RELATED-RELATED"/>
    <property type="match status" value="1"/>
</dbReference>
<dbReference type="Pfam" id="PF00528">
    <property type="entry name" value="BPD_transp_1"/>
    <property type="match status" value="1"/>
</dbReference>
<feature type="transmembrane region" description="Helical" evidence="8">
    <location>
        <begin position="108"/>
        <end position="129"/>
    </location>
</feature>
<evidence type="ECO:0000256" key="6">
    <source>
        <dbReference type="ARBA" id="ARBA00022989"/>
    </source>
</evidence>
<keyword evidence="3 8" id="KW-0813">Transport</keyword>
<keyword evidence="11" id="KW-1185">Reference proteome</keyword>